<evidence type="ECO:0000313" key="12">
    <source>
        <dbReference type="Proteomes" id="UP000000528"/>
    </source>
</evidence>
<feature type="transmembrane region" description="Helical" evidence="8">
    <location>
        <begin position="51"/>
        <end position="72"/>
    </location>
</feature>
<dbReference type="Gene3D" id="3.40.50.300">
    <property type="entry name" value="P-loop containing nucleotide triphosphate hydrolases"/>
    <property type="match status" value="1"/>
</dbReference>
<feature type="transmembrane region" description="Helical" evidence="8">
    <location>
        <begin position="133"/>
        <end position="150"/>
    </location>
</feature>
<evidence type="ECO:0000256" key="7">
    <source>
        <dbReference type="ARBA" id="ARBA00023136"/>
    </source>
</evidence>
<dbReference type="EMBL" id="AL445563">
    <property type="protein sequence ID" value="CAC13212.1"/>
    <property type="molecule type" value="Genomic_DNA"/>
</dbReference>
<proteinExistence type="inferred from homology"/>
<accession>Q98RH0</accession>
<dbReference type="InterPro" id="IPR039421">
    <property type="entry name" value="Type_1_exporter"/>
</dbReference>
<sequence length="541" mass="63317">MQFFKYLKKYPFLSFISYFLYILLALDAVVVIYLSSQLIYAAGITKNINDLYLVLIVNIVLFCLGVIIFLLSRFTKNKFLNKINSDLIFDLVENISKEKNSDFKINGKSHYISEIKNFNDFGFENTFSKSHNLIYSLSFLTISIIFFFVINPIIGAIAISIIIFLNIIPYFLFSRISRKQYENIYKIFGQNHENINRSFSKYKAYYLFGKNKFFFFKLEKQTRDFLDSALKKYKILIFVELFQSFAQILAFIVFIFISIVLIIEQKIVQLDYSTFLIINLFFITGDRARDFGGEVIMFFSHLPYLKFSNKDKKIVNLNENISEINFKKIEIKNLTFGYENEEKKIFDNFNFVFEIGKKYAIVGPSGSGKSTLIDILTKNIENYEGKILVDGKDLKSIDKTPYYNSFTFLDSFKDSIYNNVTLWETNNETSAYEALKKAQLSKKILDKFSQKDSFENLSTGEKQRINFAIHFYRNKNFLILDEALSNLDKNNVEALSKQLFSNKDLLLINVTHHLDENNNDYDEIIRMNEIGDLSEKTMTTI</sequence>
<dbReference type="InterPro" id="IPR027417">
    <property type="entry name" value="P-loop_NTPase"/>
</dbReference>
<dbReference type="SMART" id="SM00382">
    <property type="entry name" value="AAA"/>
    <property type="match status" value="1"/>
</dbReference>
<evidence type="ECO:0000256" key="4">
    <source>
        <dbReference type="ARBA" id="ARBA00022741"/>
    </source>
</evidence>
<feature type="transmembrane region" description="Helical" evidence="8">
    <location>
        <begin position="156"/>
        <end position="173"/>
    </location>
</feature>
<evidence type="ECO:0000313" key="11">
    <source>
        <dbReference type="EMBL" id="CAC13212.1"/>
    </source>
</evidence>
<dbReference type="PANTHER" id="PTHR24221">
    <property type="entry name" value="ATP-BINDING CASSETTE SUB-FAMILY B"/>
    <property type="match status" value="1"/>
</dbReference>
<protein>
    <submittedName>
        <fullName evidence="11">ABC TRANSPORTER ATP-BINDING PROTEIN</fullName>
    </submittedName>
</protein>
<dbReference type="Proteomes" id="UP000000528">
    <property type="component" value="Chromosome"/>
</dbReference>
<keyword evidence="3 8" id="KW-0812">Transmembrane</keyword>
<feature type="transmembrane region" description="Helical" evidence="8">
    <location>
        <begin position="235"/>
        <end position="263"/>
    </location>
</feature>
<dbReference type="GO" id="GO:0005886">
    <property type="term" value="C:plasma membrane"/>
    <property type="evidence" value="ECO:0007669"/>
    <property type="project" value="UniProtKB-SubCell"/>
</dbReference>
<dbReference type="STRING" id="272635.gene:17576618"/>
<dbReference type="GO" id="GO:0005524">
    <property type="term" value="F:ATP binding"/>
    <property type="evidence" value="ECO:0007669"/>
    <property type="project" value="UniProtKB-KW"/>
</dbReference>
<dbReference type="KEGG" id="mpu:MYPU_0390"/>
<feature type="domain" description="ABC transmembrane type-1" evidence="10">
    <location>
        <begin position="19"/>
        <end position="267"/>
    </location>
</feature>
<dbReference type="SUPFAM" id="SSF52540">
    <property type="entry name" value="P-loop containing nucleoside triphosphate hydrolases"/>
    <property type="match status" value="1"/>
</dbReference>
<feature type="domain" description="ABC transporter" evidence="9">
    <location>
        <begin position="329"/>
        <end position="541"/>
    </location>
</feature>
<dbReference type="eggNOG" id="COG1132">
    <property type="taxonomic scope" value="Bacteria"/>
</dbReference>
<dbReference type="InterPro" id="IPR011527">
    <property type="entry name" value="ABC1_TM_dom"/>
</dbReference>
<feature type="transmembrane region" description="Helical" evidence="8">
    <location>
        <begin position="12"/>
        <end position="39"/>
    </location>
</feature>
<gene>
    <name evidence="11" type="ordered locus">MYPU_0390</name>
</gene>
<dbReference type="Pfam" id="PF00005">
    <property type="entry name" value="ABC_tran"/>
    <property type="match status" value="1"/>
</dbReference>
<evidence type="ECO:0000259" key="10">
    <source>
        <dbReference type="PROSITE" id="PS50929"/>
    </source>
</evidence>
<dbReference type="AlphaFoldDB" id="Q98RH0"/>
<dbReference type="PROSITE" id="PS50893">
    <property type="entry name" value="ABC_TRANSPORTER_2"/>
    <property type="match status" value="1"/>
</dbReference>
<evidence type="ECO:0000256" key="2">
    <source>
        <dbReference type="ARBA" id="ARBA00005417"/>
    </source>
</evidence>
<keyword evidence="4" id="KW-0547">Nucleotide-binding</keyword>
<dbReference type="PIR" id="G90516">
    <property type="entry name" value="G90516"/>
</dbReference>
<dbReference type="BioCyc" id="MPUL272635:G1GT6-41-MONOMER"/>
<evidence type="ECO:0000259" key="9">
    <source>
        <dbReference type="PROSITE" id="PS50893"/>
    </source>
</evidence>
<dbReference type="GO" id="GO:0034040">
    <property type="term" value="F:ATPase-coupled lipid transmembrane transporter activity"/>
    <property type="evidence" value="ECO:0007669"/>
    <property type="project" value="TreeGrafter"/>
</dbReference>
<dbReference type="HOGENOM" id="CLU_000604_84_3_14"/>
<dbReference type="CDD" id="cd03228">
    <property type="entry name" value="ABCC_MRP_Like"/>
    <property type="match status" value="1"/>
</dbReference>
<evidence type="ECO:0000256" key="1">
    <source>
        <dbReference type="ARBA" id="ARBA00004651"/>
    </source>
</evidence>
<dbReference type="InterPro" id="IPR003439">
    <property type="entry name" value="ABC_transporter-like_ATP-bd"/>
</dbReference>
<keyword evidence="5 11" id="KW-0067">ATP-binding</keyword>
<reference evidence="11 12" key="1">
    <citation type="journal article" date="2001" name="Nucleic Acids Res.">
        <title>The complete genome sequence of the murine respiratory pathogen Mycoplasma pulmonis.</title>
        <authorList>
            <person name="Chambaud I."/>
            <person name="Heilig R."/>
            <person name="Ferris S."/>
            <person name="Barbe V."/>
            <person name="Samson D."/>
            <person name="Galisson F."/>
            <person name="Moszer I."/>
            <person name="Dybvig K."/>
            <person name="Wroblewski H."/>
            <person name="Viari A."/>
            <person name="Rocha E.P.C."/>
            <person name="Blanchard A."/>
        </authorList>
    </citation>
    <scope>NUCLEOTIDE SEQUENCE [LARGE SCALE GENOMIC DNA]</scope>
    <source>
        <strain evidence="11 12">UAB CTIP</strain>
    </source>
</reference>
<dbReference type="InterPro" id="IPR036640">
    <property type="entry name" value="ABC1_TM_sf"/>
</dbReference>
<dbReference type="RefSeq" id="WP_010924843.1">
    <property type="nucleotide sequence ID" value="NC_002771.1"/>
</dbReference>
<keyword evidence="7 8" id="KW-0472">Membrane</keyword>
<comment type="subcellular location">
    <subcellularLocation>
        <location evidence="1">Cell membrane</location>
        <topology evidence="1">Multi-pass membrane protein</topology>
    </subcellularLocation>
</comment>
<name>Q98RH0_MYCPU</name>
<dbReference type="GO" id="GO:0140359">
    <property type="term" value="F:ABC-type transporter activity"/>
    <property type="evidence" value="ECO:0007669"/>
    <property type="project" value="InterPro"/>
</dbReference>
<keyword evidence="12" id="KW-1185">Reference proteome</keyword>
<dbReference type="PANTHER" id="PTHR24221:SF614">
    <property type="entry name" value="GLUTATHIONE_L-CYSTEINE TRANSPORT SYSTEM ATP-BINDING_PERMEASE PROTEIN CYDC"/>
    <property type="match status" value="1"/>
</dbReference>
<evidence type="ECO:0000256" key="3">
    <source>
        <dbReference type="ARBA" id="ARBA00022692"/>
    </source>
</evidence>
<evidence type="ECO:0000256" key="6">
    <source>
        <dbReference type="ARBA" id="ARBA00022989"/>
    </source>
</evidence>
<evidence type="ECO:0000256" key="8">
    <source>
        <dbReference type="SAM" id="Phobius"/>
    </source>
</evidence>
<comment type="similarity">
    <text evidence="2">Belongs to the ABC transporter superfamily.</text>
</comment>
<evidence type="ECO:0000256" key="5">
    <source>
        <dbReference type="ARBA" id="ARBA00022840"/>
    </source>
</evidence>
<organism evidence="12">
    <name type="scientific">Mycoplasmopsis pulmonis (strain UAB CTIP)</name>
    <name type="common">Mycoplasma pulmonis</name>
    <dbReference type="NCBI Taxonomy" id="272635"/>
    <lineage>
        <taxon>Bacteria</taxon>
        <taxon>Bacillati</taxon>
        <taxon>Mycoplasmatota</taxon>
        <taxon>Mycoplasmoidales</taxon>
        <taxon>Metamycoplasmataceae</taxon>
        <taxon>Mycoplasmopsis</taxon>
    </lineage>
</organism>
<dbReference type="GO" id="GO:0016887">
    <property type="term" value="F:ATP hydrolysis activity"/>
    <property type="evidence" value="ECO:0007669"/>
    <property type="project" value="InterPro"/>
</dbReference>
<keyword evidence="6 8" id="KW-1133">Transmembrane helix</keyword>
<dbReference type="PROSITE" id="PS50929">
    <property type="entry name" value="ABC_TM1F"/>
    <property type="match status" value="1"/>
</dbReference>
<dbReference type="SUPFAM" id="SSF90123">
    <property type="entry name" value="ABC transporter transmembrane region"/>
    <property type="match status" value="1"/>
</dbReference>
<dbReference type="Gene3D" id="1.20.1560.10">
    <property type="entry name" value="ABC transporter type 1, transmembrane domain"/>
    <property type="match status" value="1"/>
</dbReference>
<dbReference type="InterPro" id="IPR003593">
    <property type="entry name" value="AAA+_ATPase"/>
</dbReference>